<evidence type="ECO:0008006" key="4">
    <source>
        <dbReference type="Google" id="ProtNLM"/>
    </source>
</evidence>
<gene>
    <name evidence="2" type="ORF">PMAYCL1PPCAC_04597</name>
</gene>
<reference evidence="3" key="1">
    <citation type="submission" date="2022-10" db="EMBL/GenBank/DDBJ databases">
        <title>Genome assembly of Pristionchus species.</title>
        <authorList>
            <person name="Yoshida K."/>
            <person name="Sommer R.J."/>
        </authorList>
    </citation>
    <scope>NUCLEOTIDE SEQUENCE [LARGE SCALE GENOMIC DNA]</scope>
    <source>
        <strain evidence="3">RS5460</strain>
    </source>
</reference>
<dbReference type="EMBL" id="BTRK01000002">
    <property type="protein sequence ID" value="GMR34402.1"/>
    <property type="molecule type" value="Genomic_DNA"/>
</dbReference>
<dbReference type="PANTHER" id="PTHR45830:SF15">
    <property type="entry name" value="SERPENTINE RECEPTOR, CLASS I"/>
    <property type="match status" value="1"/>
</dbReference>
<dbReference type="Proteomes" id="UP001328107">
    <property type="component" value="Unassembled WGS sequence"/>
</dbReference>
<evidence type="ECO:0000313" key="2">
    <source>
        <dbReference type="EMBL" id="GMR34402.1"/>
    </source>
</evidence>
<keyword evidence="1" id="KW-0472">Membrane</keyword>
<feature type="transmembrane region" description="Helical" evidence="1">
    <location>
        <begin position="74"/>
        <end position="101"/>
    </location>
</feature>
<proteinExistence type="predicted"/>
<keyword evidence="1" id="KW-1133">Transmembrane helix</keyword>
<feature type="transmembrane region" description="Helical" evidence="1">
    <location>
        <begin position="122"/>
        <end position="146"/>
    </location>
</feature>
<comment type="caution">
    <text evidence="2">The sequence shown here is derived from an EMBL/GenBank/DDBJ whole genome shotgun (WGS) entry which is preliminary data.</text>
</comment>
<keyword evidence="3" id="KW-1185">Reference proteome</keyword>
<protein>
    <recommendedName>
        <fullName evidence="4">G protein-coupled receptor</fullName>
    </recommendedName>
</protein>
<dbReference type="PANTHER" id="PTHR45830">
    <property type="entry name" value="SERPENTINE RECEPTOR, CLASS I"/>
    <property type="match status" value="1"/>
</dbReference>
<evidence type="ECO:0000313" key="3">
    <source>
        <dbReference type="Proteomes" id="UP001328107"/>
    </source>
</evidence>
<organism evidence="2 3">
    <name type="scientific">Pristionchus mayeri</name>
    <dbReference type="NCBI Taxonomy" id="1317129"/>
    <lineage>
        <taxon>Eukaryota</taxon>
        <taxon>Metazoa</taxon>
        <taxon>Ecdysozoa</taxon>
        <taxon>Nematoda</taxon>
        <taxon>Chromadorea</taxon>
        <taxon>Rhabditida</taxon>
        <taxon>Rhabditina</taxon>
        <taxon>Diplogasteromorpha</taxon>
        <taxon>Diplogasteroidea</taxon>
        <taxon>Neodiplogasteridae</taxon>
        <taxon>Pristionchus</taxon>
    </lineage>
</organism>
<dbReference type="AlphaFoldDB" id="A0AAN4Z4J5"/>
<keyword evidence="1" id="KW-0812">Transmembrane</keyword>
<sequence>MNSDCQCSTFLFNFRTLSVTSTVFATIGPIGFSTCRLTLSEIQWRLEESPLMRWLENKPEYLIYSIPMRPHLQIFLAIFLICMLLFSLACGSLMAHTIHIVRRSKLKSGKSKDLTNAAMRNLFIQFSVFALSLLFPAFIFLFRIWVEFD</sequence>
<feature type="non-terminal residue" evidence="2">
    <location>
        <position position="149"/>
    </location>
</feature>
<evidence type="ECO:0000256" key="1">
    <source>
        <dbReference type="SAM" id="Phobius"/>
    </source>
</evidence>
<accession>A0AAN4Z4J5</accession>
<name>A0AAN4Z4J5_9BILA</name>